<gene>
    <name evidence="2" type="ORF">OIK40_11175</name>
</gene>
<evidence type="ECO:0000313" key="2">
    <source>
        <dbReference type="EMBL" id="MDC8755200.1"/>
    </source>
</evidence>
<sequence length="118" mass="13251">MDAPEGQRRANSRKAAYRDSEGRKWRYKGKRARVLDMLVATPGGITQWDCLPWHTRLGASIHAMREDGLAISTELEGEYRHARYRLATKLFGDNAPGEHRAGCFENNQNNQVGGEHGG</sequence>
<evidence type="ECO:0008006" key="4">
    <source>
        <dbReference type="Google" id="ProtNLM"/>
    </source>
</evidence>
<evidence type="ECO:0000256" key="1">
    <source>
        <dbReference type="SAM" id="MobiDB-lite"/>
    </source>
</evidence>
<feature type="region of interest" description="Disordered" evidence="1">
    <location>
        <begin position="97"/>
        <end position="118"/>
    </location>
</feature>
<name>A0ABT5JSR3_9SPHN</name>
<accession>A0ABT5JSR3</accession>
<feature type="region of interest" description="Disordered" evidence="1">
    <location>
        <begin position="1"/>
        <end position="22"/>
    </location>
</feature>
<comment type="caution">
    <text evidence="2">The sequence shown here is derived from an EMBL/GenBank/DDBJ whole genome shotgun (WGS) entry which is preliminary data.</text>
</comment>
<protein>
    <recommendedName>
        <fullName evidence="4">Transposase</fullName>
    </recommendedName>
</protein>
<evidence type="ECO:0000313" key="3">
    <source>
        <dbReference type="Proteomes" id="UP001216558"/>
    </source>
</evidence>
<reference evidence="2 3" key="1">
    <citation type="submission" date="2022-10" db="EMBL/GenBank/DDBJ databases">
        <title>Erythrobacter sp. sf7 Genome sequencing.</title>
        <authorList>
            <person name="Park S."/>
        </authorList>
    </citation>
    <scope>NUCLEOTIDE SEQUENCE [LARGE SCALE GENOMIC DNA]</scope>
    <source>
        <strain evidence="3">sf7</strain>
    </source>
</reference>
<keyword evidence="3" id="KW-1185">Reference proteome</keyword>
<proteinExistence type="predicted"/>
<organism evidence="2 3">
    <name type="scientific">Erythrobacter fulvus</name>
    <dbReference type="NCBI Taxonomy" id="2987523"/>
    <lineage>
        <taxon>Bacteria</taxon>
        <taxon>Pseudomonadati</taxon>
        <taxon>Pseudomonadota</taxon>
        <taxon>Alphaproteobacteria</taxon>
        <taxon>Sphingomonadales</taxon>
        <taxon>Erythrobacteraceae</taxon>
        <taxon>Erythrobacter/Porphyrobacter group</taxon>
        <taxon>Erythrobacter</taxon>
    </lineage>
</organism>
<dbReference type="EMBL" id="JAQQXQ010000008">
    <property type="protein sequence ID" value="MDC8755200.1"/>
    <property type="molecule type" value="Genomic_DNA"/>
</dbReference>
<dbReference type="Proteomes" id="UP001216558">
    <property type="component" value="Unassembled WGS sequence"/>
</dbReference>